<evidence type="ECO:0000313" key="1">
    <source>
        <dbReference type="EMBL" id="KAL3824584.1"/>
    </source>
</evidence>
<dbReference type="Proteomes" id="UP001634393">
    <property type="component" value="Unassembled WGS sequence"/>
</dbReference>
<gene>
    <name evidence="1" type="ORF">ACJIZ3_020613</name>
</gene>
<dbReference type="AlphaFoldDB" id="A0ABD3SJ36"/>
<name>A0ABD3SJ36_9LAMI</name>
<comment type="caution">
    <text evidence="1">The sequence shown here is derived from an EMBL/GenBank/DDBJ whole genome shotgun (WGS) entry which is preliminary data.</text>
</comment>
<protein>
    <submittedName>
        <fullName evidence="1">Uncharacterized protein</fullName>
    </submittedName>
</protein>
<organism evidence="1 2">
    <name type="scientific">Penstemon smallii</name>
    <dbReference type="NCBI Taxonomy" id="265156"/>
    <lineage>
        <taxon>Eukaryota</taxon>
        <taxon>Viridiplantae</taxon>
        <taxon>Streptophyta</taxon>
        <taxon>Embryophyta</taxon>
        <taxon>Tracheophyta</taxon>
        <taxon>Spermatophyta</taxon>
        <taxon>Magnoliopsida</taxon>
        <taxon>eudicotyledons</taxon>
        <taxon>Gunneridae</taxon>
        <taxon>Pentapetalae</taxon>
        <taxon>asterids</taxon>
        <taxon>lamiids</taxon>
        <taxon>Lamiales</taxon>
        <taxon>Plantaginaceae</taxon>
        <taxon>Cheloneae</taxon>
        <taxon>Penstemon</taxon>
    </lineage>
</organism>
<proteinExistence type="predicted"/>
<reference evidence="1 2" key="1">
    <citation type="submission" date="2024-12" db="EMBL/GenBank/DDBJ databases">
        <title>The unique morphological basis and parallel evolutionary history of personate flowers in Penstemon.</title>
        <authorList>
            <person name="Depatie T.H."/>
            <person name="Wessinger C.A."/>
        </authorList>
    </citation>
    <scope>NUCLEOTIDE SEQUENCE [LARGE SCALE GENOMIC DNA]</scope>
    <source>
        <strain evidence="1">WTNN_2</strain>
        <tissue evidence="1">Leaf</tissue>
    </source>
</reference>
<sequence>MRNILEKETPNFLLPVYPSGEPLILSGTVLLRITSPFSFESLAAPDESEAVGERLKL</sequence>
<dbReference type="EMBL" id="JBJXBP010000006">
    <property type="protein sequence ID" value="KAL3824584.1"/>
    <property type="molecule type" value="Genomic_DNA"/>
</dbReference>
<keyword evidence="2" id="KW-1185">Reference proteome</keyword>
<evidence type="ECO:0000313" key="2">
    <source>
        <dbReference type="Proteomes" id="UP001634393"/>
    </source>
</evidence>
<accession>A0ABD3SJ36</accession>